<dbReference type="Proteomes" id="UP001598201">
    <property type="component" value="Unassembled WGS sequence"/>
</dbReference>
<dbReference type="NCBIfam" id="TIGR02112">
    <property type="entry name" value="cyd_oper_ybgE"/>
    <property type="match status" value="1"/>
</dbReference>
<feature type="transmembrane region" description="Helical" evidence="1">
    <location>
        <begin position="78"/>
        <end position="96"/>
    </location>
</feature>
<reference evidence="2 4" key="2">
    <citation type="journal article" date="2012" name="J. Bacteriol.">
        <title>Complete Genome Sequence of Rahnella sp. Strain Y9602, a Gammaproteobacterium Isolate from Metal- and Radionuclide-Contaminated Soil.</title>
        <authorList>
            <person name="Martinez R.J."/>
            <person name="Bruce D."/>
            <person name="Detter C."/>
            <person name="Goodwin L.A."/>
            <person name="Han J."/>
            <person name="Han C.S."/>
            <person name="Held B."/>
            <person name="Land M.L."/>
            <person name="Mikhailova N."/>
            <person name="Nolan M."/>
            <person name="Pennacchio L."/>
            <person name="Pitluck S."/>
            <person name="Tapia R."/>
            <person name="Woyke T."/>
            <person name="Sobecky P.A."/>
        </authorList>
    </citation>
    <scope>NUCLEOTIDE SEQUENCE [LARGE SCALE GENOMIC DNA]</scope>
    <source>
        <strain evidence="2 4">Y9602</strain>
    </source>
</reference>
<reference evidence="3 5" key="3">
    <citation type="submission" date="2024-09" db="EMBL/GenBank/DDBJ databases">
        <title>Genomes of Rahnella.</title>
        <authorList>
            <person name="Mnguni F.C."/>
            <person name="Shin G.Y."/>
            <person name="Coutinho T."/>
        </authorList>
    </citation>
    <scope>NUCLEOTIDE SEQUENCE [LARGE SCALE GENOMIC DNA]</scope>
    <source>
        <strain evidence="3 5">20WA0057</strain>
    </source>
</reference>
<dbReference type="InterPro" id="IPR011846">
    <property type="entry name" value="Cyd_oper_YbgE"/>
</dbReference>
<dbReference type="OrthoDB" id="5298003at2"/>
<reference evidence="4" key="1">
    <citation type="submission" date="2011-01" db="EMBL/GenBank/DDBJ databases">
        <title>Complete sequence of chromosome of Rahnella sp. Y9602.</title>
        <authorList>
            <consortium name="US DOE Joint Genome Institute"/>
            <person name="Lucas S."/>
            <person name="Copeland A."/>
            <person name="Lapidus A."/>
            <person name="Cheng J.-F."/>
            <person name="Goodwin L."/>
            <person name="Pitluck S."/>
            <person name="Lu M."/>
            <person name="Detter J.C."/>
            <person name="Han C."/>
            <person name="Tapia R."/>
            <person name="Land M."/>
            <person name="Hauser L."/>
            <person name="Kyrpides N."/>
            <person name="Ivanova N."/>
            <person name="Ovchinnikova G."/>
            <person name="Pagani I."/>
            <person name="Sobecky P.A."/>
            <person name="Martinez R.J."/>
            <person name="Woyke T."/>
        </authorList>
    </citation>
    <scope>NUCLEOTIDE SEQUENCE [LARGE SCALE GENOMIC DNA]</scope>
    <source>
        <strain evidence="4">Y9602</strain>
    </source>
</reference>
<dbReference type="NCBIfam" id="NF007881">
    <property type="entry name" value="PRK10588.1"/>
    <property type="match status" value="1"/>
</dbReference>
<dbReference type="EMBL" id="CP002505">
    <property type="protein sequence ID" value="ADW74736.1"/>
    <property type="molecule type" value="Genomic_DNA"/>
</dbReference>
<dbReference type="KEGG" id="rah:Rahaq_3142"/>
<protein>
    <submittedName>
        <fullName evidence="2">Cyd operon protein YbgE</fullName>
    </submittedName>
</protein>
<evidence type="ECO:0000313" key="2">
    <source>
        <dbReference type="EMBL" id="ADW74736.1"/>
    </source>
</evidence>
<dbReference type="PROSITE" id="PS51257">
    <property type="entry name" value="PROKAR_LIPOPROTEIN"/>
    <property type="match status" value="1"/>
</dbReference>
<dbReference type="eggNOG" id="COG3790">
    <property type="taxonomic scope" value="Bacteria"/>
</dbReference>
<keyword evidence="5" id="KW-1185">Reference proteome</keyword>
<evidence type="ECO:0000313" key="4">
    <source>
        <dbReference type="Proteomes" id="UP000007257"/>
    </source>
</evidence>
<organism evidence="2 4">
    <name type="scientific">Rahnella sp. (strain Y9602)</name>
    <dbReference type="NCBI Taxonomy" id="2703885"/>
    <lineage>
        <taxon>Bacteria</taxon>
        <taxon>Pseudomonadati</taxon>
        <taxon>Pseudomonadota</taxon>
        <taxon>Gammaproteobacteria</taxon>
        <taxon>Enterobacterales</taxon>
        <taxon>Yersiniaceae</taxon>
        <taxon>Rahnella</taxon>
    </lineage>
</organism>
<name>A0A0H3FD78_RAHSY</name>
<keyword evidence="1" id="KW-1133">Transmembrane helix</keyword>
<proteinExistence type="predicted"/>
<keyword evidence="1" id="KW-0472">Membrane</keyword>
<feature type="transmembrane region" description="Helical" evidence="1">
    <location>
        <begin position="17"/>
        <end position="36"/>
    </location>
</feature>
<feature type="transmembrane region" description="Helical" evidence="1">
    <location>
        <begin position="48"/>
        <end position="66"/>
    </location>
</feature>
<accession>A0A0H3FD78</accession>
<dbReference type="Proteomes" id="UP000007257">
    <property type="component" value="Chromosome"/>
</dbReference>
<evidence type="ECO:0000256" key="1">
    <source>
        <dbReference type="SAM" id="Phobius"/>
    </source>
</evidence>
<dbReference type="HOGENOM" id="CLU_156555_2_0_6"/>
<dbReference type="EMBL" id="JBHUCJ010000093">
    <property type="protein sequence ID" value="MFD3226561.1"/>
    <property type="molecule type" value="Genomic_DNA"/>
</dbReference>
<sequence length="97" mass="10599">MSVIVDKLYAITDKGPLRALSLVMSLALAGCVFWKPGMFASSTSQLEVWHGLILIWAVCSGVIHGLGFRPNKSVWKAFFSPLLAMIALAAGLYYFFS</sequence>
<evidence type="ECO:0000313" key="5">
    <source>
        <dbReference type="Proteomes" id="UP001598201"/>
    </source>
</evidence>
<dbReference type="Pfam" id="PF09600">
    <property type="entry name" value="Cyd_oper_YbgE"/>
    <property type="match status" value="1"/>
</dbReference>
<evidence type="ECO:0000313" key="3">
    <source>
        <dbReference type="EMBL" id="MFD3226561.1"/>
    </source>
</evidence>
<dbReference type="AlphaFoldDB" id="A0A0H3FD78"/>
<keyword evidence="1" id="KW-0812">Transmembrane</keyword>
<dbReference type="RefSeq" id="WP_013576432.1">
    <property type="nucleotide sequence ID" value="NC_015061.1"/>
</dbReference>
<gene>
    <name evidence="3" type="primary">ybgE</name>
    <name evidence="2" type="ordered locus">Rahaq_3142</name>
    <name evidence="3" type="ORF">ACFPK4_23765</name>
</gene>